<dbReference type="PROSITE" id="PS50847">
    <property type="entry name" value="GRAM_POS_ANCHORING"/>
    <property type="match status" value="1"/>
</dbReference>
<keyword evidence="10" id="KW-1185">Reference proteome</keyword>
<dbReference type="Pfam" id="PF17802">
    <property type="entry name" value="SpaA"/>
    <property type="match status" value="2"/>
</dbReference>
<name>A0A412G4S6_9FIRM</name>
<dbReference type="Gene3D" id="2.60.40.10">
    <property type="entry name" value="Immunoglobulins"/>
    <property type="match status" value="2"/>
</dbReference>
<dbReference type="NCBIfam" id="TIGR01167">
    <property type="entry name" value="LPXTG_anchor"/>
    <property type="match status" value="1"/>
</dbReference>
<dbReference type="InterPro" id="IPR013783">
    <property type="entry name" value="Ig-like_fold"/>
</dbReference>
<feature type="transmembrane region" description="Helical" evidence="6">
    <location>
        <begin position="1142"/>
        <end position="1161"/>
    </location>
</feature>
<keyword evidence="1" id="KW-0134">Cell wall</keyword>
<keyword evidence="6" id="KW-0812">Transmembrane</keyword>
<sequence length="1167" mass="127533">MRKLLQILCCIGLCALPLEMIPASVSAETAGDGAEFIENVELLRGDSALNNGDSVAAADELVLRYTLKPLDESMNLPGSEWDIAIPEYLENNHPALNQEIKIGGQTIARITAGARKDQIKLTFEQELGELPIYEMKFEFGARLAMDEIDGRQEAAIGLVADHTVRLKITDNAIKDPAVTGKSGVYEKTGTIAWTVSLSKQIAPFDEDQNALQYTTGFLFCDELTDKQTYVENSLTLKVGDRETHPAVQVDGQTLRVTLDQPLSQEGFITYRTMPSSAVFVGDDGQLADPSQGMKVTNTAQLWQPDGSTKLSEAQGEVLLKGESWLMKTGENYDLVNKTMTWKLVVHTQSLPLESITIYDELEDRLSFNPADANVMVNGTSVPSGVTLNPTFDGRSGGDQKLLTIDHPQEAEYVITYLTHFDLDLTAQNVNTNLKNKAWLEINWDPDGAGPEPVRPYGTPVIEKNHKLPTSVVEKSASYNAATRRITWTVTLNKNLLDVKNGTITDTLTTTNQKYIGNPEVITPKTGYTITIQPLADKTTAATQDYEVLIANAAGETNTFNEMIVFQYETEATDPLFYADNAKMKFHNKVAFGSDAIPMLTAFAQPQFSSTVLQKSAEGYDYQTHEIRWKIVVNQNGTELTDVRVKDALPEYLRYVENSLTVRYASQNKDVPMTPVIEKNELQIELGTLHEQVTLTFRTKLDVNAKNLPEGFRFDQSNTSSDANALLALTNTAVLEKQEGQPVSHTAKLEIANTAFDKSSVVHSDQYTVDYTIKINQAGADLSAVCPDGLVITDTMSEELLLDPESVVLKQTEIQTNGDFKETNTIEGTAVQVNGNQAVFTLPSTLDLNGSYVLCYSAFVNIASKGEFALSNQASMGNQSSGLANNDAIQFQSKYSAGSATRIPGRASLELTKTAIDDDTPVVGAEYGLYAKNTAGEQYLMQKAITDNAGKVMFTALKTKAGENEYTVKELSAPQGFVLDTAEYPVTMTAKAGTIQTMKVSDARLRGEVAFLKQDQYGKPVSGALFAIYKNDAGVMDETTQLSQAASDDQGQVHFKDLDLDQTYVIAELSAPQRYDKTEELYEVTVDADGVSSALKEQRSGQEMHAVVNQKHPAPPAPDPSEPENSTPSTPAAVLPYTGDREFVLALAGGFVLIAAGLALTLKKRRHS</sequence>
<keyword evidence="2" id="KW-0964">Secreted</keyword>
<keyword evidence="6" id="KW-0472">Membrane</keyword>
<comment type="caution">
    <text evidence="9">The sequence shown here is derived from an EMBL/GenBank/DDBJ whole genome shotgun (WGS) entry which is preliminary data.</text>
</comment>
<evidence type="ECO:0000256" key="7">
    <source>
        <dbReference type="SAM" id="SignalP"/>
    </source>
</evidence>
<keyword evidence="3 7" id="KW-0732">Signal</keyword>
<evidence type="ECO:0000259" key="8">
    <source>
        <dbReference type="PROSITE" id="PS50847"/>
    </source>
</evidence>
<evidence type="ECO:0000256" key="6">
    <source>
        <dbReference type="SAM" id="Phobius"/>
    </source>
</evidence>
<gene>
    <name evidence="9" type="ORF">DWY25_04870</name>
</gene>
<organism evidence="9 10">
    <name type="scientific">Holdemania filiformis</name>
    <dbReference type="NCBI Taxonomy" id="61171"/>
    <lineage>
        <taxon>Bacteria</taxon>
        <taxon>Bacillati</taxon>
        <taxon>Bacillota</taxon>
        <taxon>Erysipelotrichia</taxon>
        <taxon>Erysipelotrichales</taxon>
        <taxon>Erysipelotrichaceae</taxon>
        <taxon>Holdemania</taxon>
    </lineage>
</organism>
<feature type="signal peptide" evidence="7">
    <location>
        <begin position="1"/>
        <end position="27"/>
    </location>
</feature>
<evidence type="ECO:0000256" key="2">
    <source>
        <dbReference type="ARBA" id="ARBA00022525"/>
    </source>
</evidence>
<dbReference type="GeneID" id="83014737"/>
<evidence type="ECO:0000313" key="9">
    <source>
        <dbReference type="EMBL" id="RGR75571.1"/>
    </source>
</evidence>
<evidence type="ECO:0000313" key="10">
    <source>
        <dbReference type="Proteomes" id="UP000284178"/>
    </source>
</evidence>
<evidence type="ECO:0000256" key="5">
    <source>
        <dbReference type="SAM" id="MobiDB-lite"/>
    </source>
</evidence>
<accession>A0A412G4S6</accession>
<dbReference type="InterPro" id="IPR041033">
    <property type="entry name" value="SpaA_PFL_dom_1"/>
</dbReference>
<evidence type="ECO:0000256" key="4">
    <source>
        <dbReference type="ARBA" id="ARBA00023088"/>
    </source>
</evidence>
<dbReference type="Pfam" id="PF00746">
    <property type="entry name" value="Gram_pos_anchor"/>
    <property type="match status" value="1"/>
</dbReference>
<proteinExistence type="predicted"/>
<dbReference type="SUPFAM" id="SSF49401">
    <property type="entry name" value="Bacterial adhesins"/>
    <property type="match status" value="4"/>
</dbReference>
<reference evidence="9 10" key="1">
    <citation type="submission" date="2018-08" db="EMBL/GenBank/DDBJ databases">
        <title>A genome reference for cultivated species of the human gut microbiota.</title>
        <authorList>
            <person name="Zou Y."/>
            <person name="Xue W."/>
            <person name="Luo G."/>
        </authorList>
    </citation>
    <scope>NUCLEOTIDE SEQUENCE [LARGE SCALE GENOMIC DNA]</scope>
    <source>
        <strain evidence="9 10">AF24-29</strain>
    </source>
</reference>
<dbReference type="Proteomes" id="UP000284178">
    <property type="component" value="Unassembled WGS sequence"/>
</dbReference>
<dbReference type="AlphaFoldDB" id="A0A412G4S6"/>
<dbReference type="InterPro" id="IPR008966">
    <property type="entry name" value="Adhesion_dom_sf"/>
</dbReference>
<feature type="region of interest" description="Disordered" evidence="5">
    <location>
        <begin position="1098"/>
        <end position="1133"/>
    </location>
</feature>
<dbReference type="EMBL" id="QRUP01000004">
    <property type="protein sequence ID" value="RGR75571.1"/>
    <property type="molecule type" value="Genomic_DNA"/>
</dbReference>
<evidence type="ECO:0000256" key="1">
    <source>
        <dbReference type="ARBA" id="ARBA00022512"/>
    </source>
</evidence>
<dbReference type="Gene3D" id="2.60.40.740">
    <property type="match status" value="4"/>
</dbReference>
<dbReference type="InterPro" id="IPR019931">
    <property type="entry name" value="LPXTG_anchor"/>
</dbReference>
<evidence type="ECO:0000256" key="3">
    <source>
        <dbReference type="ARBA" id="ARBA00022729"/>
    </source>
</evidence>
<feature type="chain" id="PRO_5019121321" evidence="7">
    <location>
        <begin position="28"/>
        <end position="1167"/>
    </location>
</feature>
<keyword evidence="4" id="KW-0572">Peptidoglycan-anchor</keyword>
<protein>
    <submittedName>
        <fullName evidence="9">LPXTG cell wall anchor domain-containing protein</fullName>
    </submittedName>
</protein>
<feature type="domain" description="Gram-positive cocci surface proteins LPxTG" evidence="8">
    <location>
        <begin position="1134"/>
        <end position="1167"/>
    </location>
</feature>
<keyword evidence="6" id="KW-1133">Transmembrane helix</keyword>
<dbReference type="RefSeq" id="WP_117894301.1">
    <property type="nucleotide sequence ID" value="NZ_CABJCV010000004.1"/>
</dbReference>